<feature type="transmembrane region" description="Helical" evidence="1">
    <location>
        <begin position="178"/>
        <end position="196"/>
    </location>
</feature>
<feature type="domain" description="Acyltransferase 3" evidence="2">
    <location>
        <begin position="9"/>
        <end position="371"/>
    </location>
</feature>
<dbReference type="Proteomes" id="UP000179284">
    <property type="component" value="Chromosome I"/>
</dbReference>
<dbReference type="PANTHER" id="PTHR23028:SF53">
    <property type="entry name" value="ACYL_TRANSF_3 DOMAIN-CONTAINING PROTEIN"/>
    <property type="match status" value="1"/>
</dbReference>
<keyword evidence="3" id="KW-0808">Transferase</keyword>
<feature type="transmembrane region" description="Helical" evidence="1">
    <location>
        <begin position="327"/>
        <end position="344"/>
    </location>
</feature>
<gene>
    <name evidence="3" type="ORF">bhn_I0436</name>
</gene>
<dbReference type="InterPro" id="IPR050879">
    <property type="entry name" value="Acyltransferase_3"/>
</dbReference>
<evidence type="ECO:0000259" key="2">
    <source>
        <dbReference type="Pfam" id="PF01757"/>
    </source>
</evidence>
<keyword evidence="1" id="KW-0812">Transmembrane</keyword>
<keyword evidence="1" id="KW-1133">Transmembrane helix</keyword>
<feature type="transmembrane region" description="Helical" evidence="1">
    <location>
        <begin position="35"/>
        <end position="54"/>
    </location>
</feature>
<dbReference type="GO" id="GO:0016020">
    <property type="term" value="C:membrane"/>
    <property type="evidence" value="ECO:0007669"/>
    <property type="project" value="TreeGrafter"/>
</dbReference>
<accession>A0A1D9NYW0</accession>
<feature type="transmembrane region" description="Helical" evidence="1">
    <location>
        <begin position="350"/>
        <end position="371"/>
    </location>
</feature>
<organism evidence="3 4">
    <name type="scientific">Butyrivibrio hungatei</name>
    <dbReference type="NCBI Taxonomy" id="185008"/>
    <lineage>
        <taxon>Bacteria</taxon>
        <taxon>Bacillati</taxon>
        <taxon>Bacillota</taxon>
        <taxon>Clostridia</taxon>
        <taxon>Lachnospirales</taxon>
        <taxon>Lachnospiraceae</taxon>
        <taxon>Butyrivibrio</taxon>
    </lineage>
</organism>
<dbReference type="EMBL" id="CP017831">
    <property type="protein sequence ID" value="AOZ95470.1"/>
    <property type="molecule type" value="Genomic_DNA"/>
</dbReference>
<dbReference type="RefSeq" id="WP_083385651.1">
    <property type="nucleotide sequence ID" value="NZ_CP017831.1"/>
</dbReference>
<feature type="transmembrane region" description="Helical" evidence="1">
    <location>
        <begin position="252"/>
        <end position="274"/>
    </location>
</feature>
<dbReference type="GO" id="GO:0016747">
    <property type="term" value="F:acyltransferase activity, transferring groups other than amino-acyl groups"/>
    <property type="evidence" value="ECO:0007669"/>
    <property type="project" value="InterPro"/>
</dbReference>
<dbReference type="GO" id="GO:0000271">
    <property type="term" value="P:polysaccharide biosynthetic process"/>
    <property type="evidence" value="ECO:0007669"/>
    <property type="project" value="TreeGrafter"/>
</dbReference>
<feature type="transmembrane region" description="Helical" evidence="1">
    <location>
        <begin position="140"/>
        <end position="158"/>
    </location>
</feature>
<dbReference type="KEGG" id="bhu:bhn_I0436"/>
<feature type="transmembrane region" description="Helical" evidence="1">
    <location>
        <begin position="75"/>
        <end position="93"/>
    </location>
</feature>
<protein>
    <submittedName>
        <fullName evidence="3">Acyltransferase</fullName>
    </submittedName>
</protein>
<sequence>MEKQYFNTLQILRAIAFLTIFLSHCLIVDGAFSRWGVAIFFVLSGFLNAVHGYDKELDCSLKVSFNYGIRKIKKLFPLHVVMVFVAFGLYVMSNISELIAKLPTSAIVAVLKLLSNIFLISDLFPSEGITNAIFSEYNIVTWYLSAMLVFYILTPLLLKGIKALFSDKRSTNITIRMILFMLIIYALVIIENLLFVKTLGSERAFWYVYENPLSRIGDYAIGLILGCLYAYKMNSDNSRDMAEDIRRKEKKAYALTTVSAFISVLLLYIGIVVFTDAQKWMISSGFYFTIPAAGLVIGLAFLESFIKEKAWDNVAIKKLIQFGTLSAYTYLIHVPVINLVHAIYKRLAVVNVYIWGAISMLITVAVAVVVYEKGKSKRVK</sequence>
<evidence type="ECO:0000313" key="4">
    <source>
        <dbReference type="Proteomes" id="UP000179284"/>
    </source>
</evidence>
<dbReference type="InterPro" id="IPR002656">
    <property type="entry name" value="Acyl_transf_3_dom"/>
</dbReference>
<name>A0A1D9NYW0_9FIRM</name>
<evidence type="ECO:0000313" key="3">
    <source>
        <dbReference type="EMBL" id="AOZ95470.1"/>
    </source>
</evidence>
<dbReference type="AlphaFoldDB" id="A0A1D9NYW0"/>
<dbReference type="PANTHER" id="PTHR23028">
    <property type="entry name" value="ACETYLTRANSFERASE"/>
    <property type="match status" value="1"/>
</dbReference>
<dbReference type="Pfam" id="PF01757">
    <property type="entry name" value="Acyl_transf_3"/>
    <property type="match status" value="1"/>
</dbReference>
<evidence type="ECO:0000256" key="1">
    <source>
        <dbReference type="SAM" id="Phobius"/>
    </source>
</evidence>
<feature type="transmembrane region" description="Helical" evidence="1">
    <location>
        <begin position="286"/>
        <end position="306"/>
    </location>
</feature>
<feature type="transmembrane region" description="Helical" evidence="1">
    <location>
        <begin position="12"/>
        <end position="29"/>
    </location>
</feature>
<keyword evidence="1" id="KW-0472">Membrane</keyword>
<reference evidence="4" key="1">
    <citation type="submission" date="2016-10" db="EMBL/GenBank/DDBJ databases">
        <title>The complete genome sequence of the rumen bacterium Butyrivibrio hungatei MB2003.</title>
        <authorList>
            <person name="Palevich N."/>
            <person name="Kelly W.J."/>
            <person name="Leahy S.C."/>
            <person name="Altermann E."/>
            <person name="Rakonjac J."/>
            <person name="Attwood G.T."/>
        </authorList>
    </citation>
    <scope>NUCLEOTIDE SEQUENCE [LARGE SCALE GENOMIC DNA]</scope>
    <source>
        <strain evidence="4">MB2003</strain>
    </source>
</reference>
<proteinExistence type="predicted"/>
<feature type="transmembrane region" description="Helical" evidence="1">
    <location>
        <begin position="216"/>
        <end position="231"/>
    </location>
</feature>
<keyword evidence="4" id="KW-1185">Reference proteome</keyword>
<dbReference type="OrthoDB" id="2001737at2"/>
<keyword evidence="3" id="KW-0012">Acyltransferase</keyword>